<comment type="caution">
    <text evidence="1">The sequence shown here is derived from an EMBL/GenBank/DDBJ whole genome shotgun (WGS) entry which is preliminary data.</text>
</comment>
<reference evidence="1" key="1">
    <citation type="journal article" date="2020" name="mSystems">
        <title>Genome- and Community-Level Interaction Insights into Carbon Utilization and Element Cycling Functions of Hydrothermarchaeota in Hydrothermal Sediment.</title>
        <authorList>
            <person name="Zhou Z."/>
            <person name="Liu Y."/>
            <person name="Xu W."/>
            <person name="Pan J."/>
            <person name="Luo Z.H."/>
            <person name="Li M."/>
        </authorList>
    </citation>
    <scope>NUCLEOTIDE SEQUENCE [LARGE SCALE GENOMIC DNA]</scope>
    <source>
        <strain evidence="3">SpSt-10</strain>
        <strain evidence="2">SpSt-62</strain>
        <strain evidence="1">SpSt-97</strain>
    </source>
</reference>
<dbReference type="AlphaFoldDB" id="A0A7C3UH84"/>
<evidence type="ECO:0000313" key="2">
    <source>
        <dbReference type="EMBL" id="HGU59210.1"/>
    </source>
</evidence>
<protein>
    <submittedName>
        <fullName evidence="1">Uncharacterized protein</fullName>
    </submittedName>
</protein>
<gene>
    <name evidence="3" type="ORF">ENL48_00695</name>
    <name evidence="2" type="ORF">ENT89_03320</name>
    <name evidence="1" type="ORF">ENX77_03450</name>
</gene>
<organism evidence="1">
    <name type="scientific">Geoglobus ahangari</name>
    <dbReference type="NCBI Taxonomy" id="113653"/>
    <lineage>
        <taxon>Archaea</taxon>
        <taxon>Methanobacteriati</taxon>
        <taxon>Methanobacteriota</taxon>
        <taxon>Archaeoglobi</taxon>
        <taxon>Archaeoglobales</taxon>
        <taxon>Archaeoglobaceae</taxon>
        <taxon>Geoglobus</taxon>
    </lineage>
</organism>
<dbReference type="EMBL" id="DTPI01000023">
    <property type="protein sequence ID" value="HGE66168.1"/>
    <property type="molecule type" value="Genomic_DNA"/>
</dbReference>
<accession>A0A7C3UH84</accession>
<sequence>MYPYPVEILGDTYLTKLGGFSEEIRKNEVGINEKAIEMNTSLIQDESYVRLRFFDIKQKPFFLRKSFKIVGIPQEWNSFELSLNGEIVMAEDYREELKELVGKHLLINAVEYFRIDGDYSSMSKAIKSMREWIWKSESLRRRN</sequence>
<evidence type="ECO:0000313" key="3">
    <source>
        <dbReference type="EMBL" id="HHF47767.1"/>
    </source>
</evidence>
<evidence type="ECO:0000313" key="1">
    <source>
        <dbReference type="EMBL" id="HGE66168.1"/>
    </source>
</evidence>
<dbReference type="EMBL" id="DRUC01000012">
    <property type="protein sequence ID" value="HHF47767.1"/>
    <property type="molecule type" value="Genomic_DNA"/>
</dbReference>
<name>A0A7C3UH84_9EURY</name>
<dbReference type="EMBL" id="DTAK01000018">
    <property type="protein sequence ID" value="HGU59210.1"/>
    <property type="molecule type" value="Genomic_DNA"/>
</dbReference>
<proteinExistence type="predicted"/>